<dbReference type="PROSITE" id="PS00107">
    <property type="entry name" value="PROTEIN_KINASE_ATP"/>
    <property type="match status" value="1"/>
</dbReference>
<evidence type="ECO:0000256" key="4">
    <source>
        <dbReference type="ARBA" id="ARBA00022741"/>
    </source>
</evidence>
<dbReference type="InterPro" id="IPR017441">
    <property type="entry name" value="Protein_kinase_ATP_BS"/>
</dbReference>
<comment type="caution">
    <text evidence="11">The sequence shown here is derived from an EMBL/GenBank/DDBJ whole genome shotgun (WGS) entry which is preliminary data.</text>
</comment>
<keyword evidence="5" id="KW-0418">Kinase</keyword>
<protein>
    <recommendedName>
        <fullName evidence="1">non-specific serine/threonine protein kinase</fullName>
        <ecNumber evidence="1">2.7.11.1</ecNumber>
    </recommendedName>
</protein>
<dbReference type="InterPro" id="IPR011009">
    <property type="entry name" value="Kinase-like_dom_sf"/>
</dbReference>
<keyword evidence="12" id="KW-1185">Reference proteome</keyword>
<sequence>MSSFASASEALTNSFVTNNFEKLLAGTSTEDPGPIPYDYFSACTEGFNKAKKIGEGVFGDVYLAVDPSRSLQFVVKKINLQSLATISDTPESLGEKMRSNEIVALSRFRGSPFIVKLIGFTEPSNKQICLAYEHCAGGALDKILLDDDRARELTYKQRVRVALGIAK</sequence>
<feature type="binding site" evidence="9">
    <location>
        <position position="77"/>
    </location>
    <ligand>
        <name>ATP</name>
        <dbReference type="ChEBI" id="CHEBI:30616"/>
    </ligand>
</feature>
<dbReference type="InterPro" id="IPR051420">
    <property type="entry name" value="Ser_Thr_Kinases_DiverseReg"/>
</dbReference>
<name>A0A9W7E0E5_9STRA</name>
<evidence type="ECO:0000259" key="10">
    <source>
        <dbReference type="PROSITE" id="PS50011"/>
    </source>
</evidence>
<dbReference type="Proteomes" id="UP001165082">
    <property type="component" value="Unassembled WGS sequence"/>
</dbReference>
<comment type="catalytic activity">
    <reaction evidence="7">
        <text>L-threonyl-[protein] + ATP = O-phospho-L-threonyl-[protein] + ADP + H(+)</text>
        <dbReference type="Rhea" id="RHEA:46608"/>
        <dbReference type="Rhea" id="RHEA-COMP:11060"/>
        <dbReference type="Rhea" id="RHEA-COMP:11605"/>
        <dbReference type="ChEBI" id="CHEBI:15378"/>
        <dbReference type="ChEBI" id="CHEBI:30013"/>
        <dbReference type="ChEBI" id="CHEBI:30616"/>
        <dbReference type="ChEBI" id="CHEBI:61977"/>
        <dbReference type="ChEBI" id="CHEBI:456216"/>
        <dbReference type="EC" id="2.7.11.1"/>
    </reaction>
</comment>
<dbReference type="SUPFAM" id="SSF56112">
    <property type="entry name" value="Protein kinase-like (PK-like)"/>
    <property type="match status" value="1"/>
</dbReference>
<evidence type="ECO:0000313" key="11">
    <source>
        <dbReference type="EMBL" id="GMH61727.1"/>
    </source>
</evidence>
<evidence type="ECO:0000256" key="2">
    <source>
        <dbReference type="ARBA" id="ARBA00022527"/>
    </source>
</evidence>
<dbReference type="EC" id="2.7.11.1" evidence="1"/>
<evidence type="ECO:0000256" key="6">
    <source>
        <dbReference type="ARBA" id="ARBA00022840"/>
    </source>
</evidence>
<reference evidence="11" key="1">
    <citation type="submission" date="2022-07" db="EMBL/GenBank/DDBJ databases">
        <title>Genome analysis of Parmales, a sister group of diatoms, reveals the evolutionary specialization of diatoms from phago-mixotrophs to photoautotrophs.</title>
        <authorList>
            <person name="Ban H."/>
            <person name="Sato S."/>
            <person name="Yoshikawa S."/>
            <person name="Kazumasa Y."/>
            <person name="Nakamura Y."/>
            <person name="Ichinomiya M."/>
            <person name="Saitoh K."/>
            <person name="Sato N."/>
            <person name="Blanc-Mathieu R."/>
            <person name="Endo H."/>
            <person name="Kuwata A."/>
            <person name="Ogata H."/>
        </authorList>
    </citation>
    <scope>NUCLEOTIDE SEQUENCE</scope>
</reference>
<dbReference type="AlphaFoldDB" id="A0A9W7E0E5"/>
<evidence type="ECO:0000313" key="12">
    <source>
        <dbReference type="Proteomes" id="UP001165082"/>
    </source>
</evidence>
<evidence type="ECO:0000256" key="3">
    <source>
        <dbReference type="ARBA" id="ARBA00022679"/>
    </source>
</evidence>
<dbReference type="PROSITE" id="PS50011">
    <property type="entry name" value="PROTEIN_KINASE_DOM"/>
    <property type="match status" value="1"/>
</dbReference>
<evidence type="ECO:0000256" key="7">
    <source>
        <dbReference type="ARBA" id="ARBA00047899"/>
    </source>
</evidence>
<proteinExistence type="predicted"/>
<dbReference type="PANTHER" id="PTHR48005">
    <property type="entry name" value="LEUCINE RICH REPEAT KINASE 2"/>
    <property type="match status" value="1"/>
</dbReference>
<feature type="domain" description="Protein kinase" evidence="10">
    <location>
        <begin position="47"/>
        <end position="167"/>
    </location>
</feature>
<keyword evidence="6 9" id="KW-0067">ATP-binding</keyword>
<dbReference type="GO" id="GO:0004674">
    <property type="term" value="F:protein serine/threonine kinase activity"/>
    <property type="evidence" value="ECO:0007669"/>
    <property type="project" value="UniProtKB-KW"/>
</dbReference>
<accession>A0A9W7E0E5</accession>
<keyword evidence="2" id="KW-0723">Serine/threonine-protein kinase</keyword>
<keyword evidence="3" id="KW-0808">Transferase</keyword>
<dbReference type="PANTHER" id="PTHR48005:SF13">
    <property type="entry name" value="SERINE_THREONINE-PROTEIN KINASE DDB_G0278509-RELATED"/>
    <property type="match status" value="1"/>
</dbReference>
<keyword evidence="4 9" id="KW-0547">Nucleotide-binding</keyword>
<evidence type="ECO:0000256" key="5">
    <source>
        <dbReference type="ARBA" id="ARBA00022777"/>
    </source>
</evidence>
<evidence type="ECO:0000256" key="9">
    <source>
        <dbReference type="PROSITE-ProRule" id="PRU10141"/>
    </source>
</evidence>
<dbReference type="Pfam" id="PF00069">
    <property type="entry name" value="Pkinase"/>
    <property type="match status" value="1"/>
</dbReference>
<dbReference type="InterPro" id="IPR000719">
    <property type="entry name" value="Prot_kinase_dom"/>
</dbReference>
<organism evidence="11 12">
    <name type="scientific">Triparma retinervis</name>
    <dbReference type="NCBI Taxonomy" id="2557542"/>
    <lineage>
        <taxon>Eukaryota</taxon>
        <taxon>Sar</taxon>
        <taxon>Stramenopiles</taxon>
        <taxon>Ochrophyta</taxon>
        <taxon>Bolidophyceae</taxon>
        <taxon>Parmales</taxon>
        <taxon>Triparmaceae</taxon>
        <taxon>Triparma</taxon>
    </lineage>
</organism>
<gene>
    <name evidence="11" type="ORF">TrRE_jg9331</name>
</gene>
<evidence type="ECO:0000256" key="8">
    <source>
        <dbReference type="ARBA" id="ARBA00048679"/>
    </source>
</evidence>
<dbReference type="OrthoDB" id="206587at2759"/>
<dbReference type="Gene3D" id="1.10.510.10">
    <property type="entry name" value="Transferase(Phosphotransferase) domain 1"/>
    <property type="match status" value="1"/>
</dbReference>
<dbReference type="GO" id="GO:0005524">
    <property type="term" value="F:ATP binding"/>
    <property type="evidence" value="ECO:0007669"/>
    <property type="project" value="UniProtKB-UniRule"/>
</dbReference>
<dbReference type="EMBL" id="BRXZ01002420">
    <property type="protein sequence ID" value="GMH61727.1"/>
    <property type="molecule type" value="Genomic_DNA"/>
</dbReference>
<feature type="non-terminal residue" evidence="11">
    <location>
        <position position="167"/>
    </location>
</feature>
<comment type="catalytic activity">
    <reaction evidence="8">
        <text>L-seryl-[protein] + ATP = O-phospho-L-seryl-[protein] + ADP + H(+)</text>
        <dbReference type="Rhea" id="RHEA:17989"/>
        <dbReference type="Rhea" id="RHEA-COMP:9863"/>
        <dbReference type="Rhea" id="RHEA-COMP:11604"/>
        <dbReference type="ChEBI" id="CHEBI:15378"/>
        <dbReference type="ChEBI" id="CHEBI:29999"/>
        <dbReference type="ChEBI" id="CHEBI:30616"/>
        <dbReference type="ChEBI" id="CHEBI:83421"/>
        <dbReference type="ChEBI" id="CHEBI:456216"/>
        <dbReference type="EC" id="2.7.11.1"/>
    </reaction>
</comment>
<evidence type="ECO:0000256" key="1">
    <source>
        <dbReference type="ARBA" id="ARBA00012513"/>
    </source>
</evidence>